<feature type="compositionally biased region" description="Low complexity" evidence="1">
    <location>
        <begin position="21"/>
        <end position="32"/>
    </location>
</feature>
<comment type="caution">
    <text evidence="4">The sequence shown here is derived from an EMBL/GenBank/DDBJ whole genome shotgun (WGS) entry which is preliminary data.</text>
</comment>
<feature type="transmembrane region" description="Helical" evidence="2">
    <location>
        <begin position="44"/>
        <end position="70"/>
    </location>
</feature>
<feature type="region of interest" description="Disordered" evidence="1">
    <location>
        <begin position="1"/>
        <end position="43"/>
    </location>
</feature>
<feature type="transmembrane region" description="Helical" evidence="2">
    <location>
        <begin position="76"/>
        <end position="94"/>
    </location>
</feature>
<dbReference type="OrthoDB" id="3651060at2"/>
<feature type="region of interest" description="Disordered" evidence="1">
    <location>
        <begin position="598"/>
        <end position="642"/>
    </location>
</feature>
<dbReference type="Pfam" id="PF11992">
    <property type="entry name" value="TgpA_N"/>
    <property type="match status" value="1"/>
</dbReference>
<evidence type="ECO:0000256" key="1">
    <source>
        <dbReference type="SAM" id="MobiDB-lite"/>
    </source>
</evidence>
<dbReference type="PANTHER" id="PTHR42736:SF1">
    <property type="entry name" value="PROTEIN-GLUTAMINE GAMMA-GLUTAMYLTRANSFERASE"/>
    <property type="match status" value="1"/>
</dbReference>
<reference evidence="4 5" key="1">
    <citation type="submission" date="2017-10" db="EMBL/GenBank/DDBJ databases">
        <title>Sequencing the genomes of 1000 actinobacteria strains.</title>
        <authorList>
            <person name="Klenk H.-P."/>
        </authorList>
    </citation>
    <scope>NUCLEOTIDE SEQUENCE [LARGE SCALE GENOMIC DNA]</scope>
    <source>
        <strain evidence="4 5">DSM 21863</strain>
    </source>
</reference>
<name>A0A2A9EV34_9MICO</name>
<dbReference type="Proteomes" id="UP000224130">
    <property type="component" value="Unassembled WGS sequence"/>
</dbReference>
<dbReference type="InterPro" id="IPR002931">
    <property type="entry name" value="Transglutaminase-like"/>
</dbReference>
<organism evidence="4 5">
    <name type="scientific">Isoptericola jiangsuensis</name>
    <dbReference type="NCBI Taxonomy" id="548579"/>
    <lineage>
        <taxon>Bacteria</taxon>
        <taxon>Bacillati</taxon>
        <taxon>Actinomycetota</taxon>
        <taxon>Actinomycetes</taxon>
        <taxon>Micrococcales</taxon>
        <taxon>Promicromonosporaceae</taxon>
        <taxon>Isoptericola</taxon>
    </lineage>
</organism>
<dbReference type="InterPro" id="IPR052901">
    <property type="entry name" value="Bact_TGase-like"/>
</dbReference>
<dbReference type="RefSeq" id="WP_098462702.1">
    <property type="nucleotide sequence ID" value="NZ_PDJJ01000001.1"/>
</dbReference>
<feature type="transmembrane region" description="Helical" evidence="2">
    <location>
        <begin position="649"/>
        <end position="673"/>
    </location>
</feature>
<keyword evidence="2" id="KW-0812">Transmembrane</keyword>
<feature type="region of interest" description="Disordered" evidence="1">
    <location>
        <begin position="824"/>
        <end position="844"/>
    </location>
</feature>
<dbReference type="AlphaFoldDB" id="A0A2A9EV34"/>
<evidence type="ECO:0000313" key="5">
    <source>
        <dbReference type="Proteomes" id="UP000224130"/>
    </source>
</evidence>
<feature type="domain" description="Transglutaminase-like" evidence="3">
    <location>
        <begin position="521"/>
        <end position="593"/>
    </location>
</feature>
<feature type="transmembrane region" description="Helical" evidence="2">
    <location>
        <begin position="215"/>
        <end position="233"/>
    </location>
</feature>
<dbReference type="PANTHER" id="PTHR42736">
    <property type="entry name" value="PROTEIN-GLUTAMINE GAMMA-GLUTAMYLTRANSFERASE"/>
    <property type="match status" value="1"/>
</dbReference>
<evidence type="ECO:0000256" key="2">
    <source>
        <dbReference type="SAM" id="Phobius"/>
    </source>
</evidence>
<dbReference type="SUPFAM" id="SSF54001">
    <property type="entry name" value="Cysteine proteinases"/>
    <property type="match status" value="1"/>
</dbReference>
<dbReference type="Pfam" id="PF01841">
    <property type="entry name" value="Transglut_core"/>
    <property type="match status" value="1"/>
</dbReference>
<accession>A0A2A9EV34</accession>
<evidence type="ECO:0000259" key="3">
    <source>
        <dbReference type="SMART" id="SM00460"/>
    </source>
</evidence>
<evidence type="ECO:0000313" key="4">
    <source>
        <dbReference type="EMBL" id="PFG42142.1"/>
    </source>
</evidence>
<feature type="transmembrane region" description="Helical" evidence="2">
    <location>
        <begin position="101"/>
        <end position="121"/>
    </location>
</feature>
<proteinExistence type="predicted"/>
<protein>
    <submittedName>
        <fullName evidence="4">Transglutaminase superfamily protein</fullName>
    </submittedName>
</protein>
<dbReference type="InterPro" id="IPR021878">
    <property type="entry name" value="TgpA_N"/>
</dbReference>
<dbReference type="SMART" id="SM00460">
    <property type="entry name" value="TGc"/>
    <property type="match status" value="1"/>
</dbReference>
<keyword evidence="2" id="KW-0472">Membrane</keyword>
<dbReference type="Gene3D" id="3.10.620.30">
    <property type="match status" value="1"/>
</dbReference>
<feature type="compositionally biased region" description="Acidic residues" evidence="1">
    <location>
        <begin position="629"/>
        <end position="642"/>
    </location>
</feature>
<feature type="transmembrane region" description="Helical" evidence="2">
    <location>
        <begin position="165"/>
        <end position="183"/>
    </location>
</feature>
<sequence>MTDPRPTPPAEGTGSTGRTGGTSRTSVRAGTTRARRRPGDRPRALTLGGVVDGVVLAAMLGVVALGFGPAWGTTGYLLPALGGAAVGLAVAWTAAALRWPVLLTAGATVVAFFVLGGALALPGTTVAGVVPTPETWQVLAVESVRGWKAFVTTVPPLSSFPELAVVPYLLMTVTGVLAGTLAWRARQAAWALLPVAVAFAGVALLGTILPARPLVQGLVVGVVGLLWASWRAVETRMEANRLLSDASRDATRRLRAQRVRGGAVMLALGGVVAVLVAPATVAGEERVVLREVVTPPLDLHQYTSPLVAFRGYTKDQADTTLFTVTGMPEGARVRLATLDDYAGTVYDVASGGASGVFNRAGEVIDTVAAGTRSVVEVEVAGYDDVWLPDVGELAGIRFTGERAEALQAATYYNGASGTGLVTTGLRPGDTYELDAIVTTPPAEEDLATVPIEDVDLPTAKDVADAVPAKAAQFAAEATDPFEQLTNIRDVLVATGIYSSGLDNQPHSLPGHSAARIDALLSQDEMVGDDEQFATALALLARQAGIPARVVMGFYPDDREWEPGTPYVVTGADVHAWVEVPFEGYGWVPFDVVPDEDNKVEPLPRSRQVPKPPVLEDPETPEEPPQADAGEVEDEDKDDDEAESVDWRQVAIVVVTVGVPLLVLAAPLLAILLFKARRLRRRRSAPVAVDRVSGGWREVLDTATDLGAVVPGAATRRESARLLAEQPATSAAGPTTTALAHRADQVVFGAGTPTDAETAAYWADVDTAVRDMQRSVPWGRRVRARFSLRSVRGADAPPLRAAAWSALTAGPRAVGRGAGALTARVRDRMARTRRRKQRAQQQEDR</sequence>
<feature type="transmembrane region" description="Helical" evidence="2">
    <location>
        <begin position="262"/>
        <end position="281"/>
    </location>
</feature>
<feature type="transmembrane region" description="Helical" evidence="2">
    <location>
        <begin position="190"/>
        <end position="209"/>
    </location>
</feature>
<keyword evidence="5" id="KW-1185">Reference proteome</keyword>
<dbReference type="EMBL" id="PDJJ01000001">
    <property type="protein sequence ID" value="PFG42142.1"/>
    <property type="molecule type" value="Genomic_DNA"/>
</dbReference>
<keyword evidence="2" id="KW-1133">Transmembrane helix</keyword>
<dbReference type="InterPro" id="IPR038765">
    <property type="entry name" value="Papain-like_cys_pep_sf"/>
</dbReference>
<gene>
    <name evidence="4" type="ORF">ATJ88_0793</name>
</gene>